<keyword evidence="1" id="KW-0479">Metal-binding</keyword>
<dbReference type="CDD" id="cd00067">
    <property type="entry name" value="GAL4"/>
    <property type="match status" value="1"/>
</dbReference>
<dbReference type="OrthoDB" id="5818554at2759"/>
<gene>
    <name evidence="8" type="ORF">ACLA_021050</name>
</gene>
<keyword evidence="2" id="KW-0805">Transcription regulation</keyword>
<dbReference type="Gene3D" id="4.10.240.10">
    <property type="entry name" value="Zn(2)-C6 fungal-type DNA-binding domain"/>
    <property type="match status" value="1"/>
</dbReference>
<feature type="compositionally biased region" description="Polar residues" evidence="6">
    <location>
        <begin position="1"/>
        <end position="17"/>
    </location>
</feature>
<evidence type="ECO:0000256" key="1">
    <source>
        <dbReference type="ARBA" id="ARBA00022723"/>
    </source>
</evidence>
<dbReference type="InterPro" id="IPR052780">
    <property type="entry name" value="AAA_Catabolism_Regulators"/>
</dbReference>
<evidence type="ECO:0000256" key="5">
    <source>
        <dbReference type="ARBA" id="ARBA00023242"/>
    </source>
</evidence>
<evidence type="ECO:0000256" key="6">
    <source>
        <dbReference type="SAM" id="MobiDB-lite"/>
    </source>
</evidence>
<dbReference type="OMA" id="NRECVLG"/>
<dbReference type="InterPro" id="IPR007219">
    <property type="entry name" value="XnlR_reg_dom"/>
</dbReference>
<dbReference type="GO" id="GO:0005634">
    <property type="term" value="C:nucleus"/>
    <property type="evidence" value="ECO:0007669"/>
    <property type="project" value="TreeGrafter"/>
</dbReference>
<evidence type="ECO:0000256" key="2">
    <source>
        <dbReference type="ARBA" id="ARBA00023015"/>
    </source>
</evidence>
<keyword evidence="4" id="KW-0804">Transcription</keyword>
<protein>
    <submittedName>
        <fullName evidence="8">C6 zinc finger domain protein</fullName>
    </submittedName>
</protein>
<dbReference type="PROSITE" id="PS00463">
    <property type="entry name" value="ZN2_CY6_FUNGAL_1"/>
    <property type="match status" value="1"/>
</dbReference>
<dbReference type="GO" id="GO:0008270">
    <property type="term" value="F:zinc ion binding"/>
    <property type="evidence" value="ECO:0007669"/>
    <property type="project" value="InterPro"/>
</dbReference>
<reference evidence="8 9" key="1">
    <citation type="journal article" date="2008" name="PLoS Genet.">
        <title>Genomic islands in the pathogenic filamentous fungus Aspergillus fumigatus.</title>
        <authorList>
            <person name="Fedorova N.D."/>
            <person name="Khaldi N."/>
            <person name="Joardar V.S."/>
            <person name="Maiti R."/>
            <person name="Amedeo P."/>
            <person name="Anderson M.J."/>
            <person name="Crabtree J."/>
            <person name="Silva J.C."/>
            <person name="Badger J.H."/>
            <person name="Albarraq A."/>
            <person name="Angiuoli S."/>
            <person name="Bussey H."/>
            <person name="Bowyer P."/>
            <person name="Cotty P.J."/>
            <person name="Dyer P.S."/>
            <person name="Egan A."/>
            <person name="Galens K."/>
            <person name="Fraser-Liggett C.M."/>
            <person name="Haas B.J."/>
            <person name="Inman J.M."/>
            <person name="Kent R."/>
            <person name="Lemieux S."/>
            <person name="Malavazi I."/>
            <person name="Orvis J."/>
            <person name="Roemer T."/>
            <person name="Ronning C.M."/>
            <person name="Sundaram J.P."/>
            <person name="Sutton G."/>
            <person name="Turner G."/>
            <person name="Venter J.C."/>
            <person name="White O.R."/>
            <person name="Whitty B.R."/>
            <person name="Youngman P."/>
            <person name="Wolfe K.H."/>
            <person name="Goldman G.H."/>
            <person name="Wortman J.R."/>
            <person name="Jiang B."/>
            <person name="Denning D.W."/>
            <person name="Nierman W.C."/>
        </authorList>
    </citation>
    <scope>NUCLEOTIDE SEQUENCE [LARGE SCALE GENOMIC DNA]</scope>
    <source>
        <strain evidence="9">ATCC 1007 / CBS 513.65 / DSM 816 / NCTC 3887 / NRRL 1</strain>
    </source>
</reference>
<feature type="region of interest" description="Disordered" evidence="6">
    <location>
        <begin position="1"/>
        <end position="31"/>
    </location>
</feature>
<organism evidence="8 9">
    <name type="scientific">Aspergillus clavatus (strain ATCC 1007 / CBS 513.65 / DSM 816 / NCTC 3887 / NRRL 1 / QM 1276 / 107)</name>
    <dbReference type="NCBI Taxonomy" id="344612"/>
    <lineage>
        <taxon>Eukaryota</taxon>
        <taxon>Fungi</taxon>
        <taxon>Dikarya</taxon>
        <taxon>Ascomycota</taxon>
        <taxon>Pezizomycotina</taxon>
        <taxon>Eurotiomycetes</taxon>
        <taxon>Eurotiomycetidae</taxon>
        <taxon>Eurotiales</taxon>
        <taxon>Aspergillaceae</taxon>
        <taxon>Aspergillus</taxon>
        <taxon>Aspergillus subgen. Fumigati</taxon>
    </lineage>
</organism>
<dbReference type="SMART" id="SM00066">
    <property type="entry name" value="GAL4"/>
    <property type="match status" value="1"/>
</dbReference>
<feature type="region of interest" description="Disordered" evidence="6">
    <location>
        <begin position="101"/>
        <end position="122"/>
    </location>
</feature>
<dbReference type="VEuPathDB" id="FungiDB:ACLA_021050"/>
<dbReference type="SMART" id="SM00906">
    <property type="entry name" value="Fungal_trans"/>
    <property type="match status" value="1"/>
</dbReference>
<dbReference type="CDD" id="cd12148">
    <property type="entry name" value="fungal_TF_MHR"/>
    <property type="match status" value="1"/>
</dbReference>
<dbReference type="PANTHER" id="PTHR31644">
    <property type="entry name" value="TRANSCRIPTIONAL ACTIVATOR ARO80-RELATED"/>
    <property type="match status" value="1"/>
</dbReference>
<dbReference type="PANTHER" id="PTHR31644:SF1">
    <property type="entry name" value="ZN(II)2CYS6 TRANSCRIPTION FACTOR (EUROFUNG)"/>
    <property type="match status" value="1"/>
</dbReference>
<dbReference type="SUPFAM" id="SSF57701">
    <property type="entry name" value="Zn2/Cys6 DNA-binding domain"/>
    <property type="match status" value="1"/>
</dbReference>
<evidence type="ECO:0000259" key="7">
    <source>
        <dbReference type="PROSITE" id="PS50048"/>
    </source>
</evidence>
<dbReference type="KEGG" id="act:ACLA_021050"/>
<evidence type="ECO:0000313" key="8">
    <source>
        <dbReference type="EMBL" id="EAW07397.1"/>
    </source>
</evidence>
<dbReference type="Pfam" id="PF04082">
    <property type="entry name" value="Fungal_trans"/>
    <property type="match status" value="1"/>
</dbReference>
<feature type="domain" description="Zn(2)-C6 fungal-type" evidence="7">
    <location>
        <begin position="32"/>
        <end position="68"/>
    </location>
</feature>
<sequence length="735" mass="82009">MDQDDQTPQSESASGSRLKSRSDPSAKRVSRACLHCRQRKSKCDLDSSGSPGVPPCQRCLRENRECVLGGSNRGGRRIRKNKMKNFTPSTDLAARIESLLDTTSPSTSDSRKNPPGAYSNPVVFVPPNPPATVSVSVDDGDTASIDSVPQNPSDAWQCLTGIAKRSADDPTPETHTDSMQSGPGGFPSLNAFQNPATAEYQSATGIRTYRLVQARSLDPGTVWQLVARYAKNFHPYLPLVPRKYFDRNALDAFANNEKHLLTAVLTIASKDLVDRPEIHEYCSKYMHELISGIAAGADCDVEAVEALLLLAEWEPQGLRPRIERVGRGEEDRAAWMHVGLALRSGYFLGLDRTSFRSDTSGNTETEARRRLAWTSCYISDRLISVRIGRAFWSRGPGPMTGLVSQDFPSLLPVNESDEDYAKIFQATLDLTQLYNNVHDVLYSGMRTSNQMMLMGDYVKYVDDFRLAILRWKSRWGSLPCSAPMRATLQLSYEYLRLYTNAFAFQAAISQSLVSKHKNNDQSQREHLRSTFNNVASMQDARFIYESVDAAKAYLTILVDEVHPEKHLHFMPLRYYLYGIYAAVFLYKARSFGVMPNSEETKVRNLVTRTTEVLKRASAGPDDIGARYARLLELLWQAKAPATVSPATTHHSDILVQSTLANRLPEQNAYVHFSPANDFSWLDLEAVGDFVSGDQIPGAGTMAFDAFQNPDLYQTQDRSLAWPLATWSGDMTNLLF</sequence>
<proteinExistence type="predicted"/>
<dbReference type="FunFam" id="4.10.240.10:FF:000095">
    <property type="entry name" value="C6 transcription factor, putative"/>
    <property type="match status" value="1"/>
</dbReference>
<evidence type="ECO:0000256" key="4">
    <source>
        <dbReference type="ARBA" id="ARBA00023163"/>
    </source>
</evidence>
<dbReference type="GeneID" id="4700979"/>
<feature type="region of interest" description="Disordered" evidence="6">
    <location>
        <begin position="165"/>
        <end position="190"/>
    </location>
</feature>
<dbReference type="GO" id="GO:0003677">
    <property type="term" value="F:DNA binding"/>
    <property type="evidence" value="ECO:0007669"/>
    <property type="project" value="UniProtKB-KW"/>
</dbReference>
<dbReference type="RefSeq" id="XP_001268823.1">
    <property type="nucleotide sequence ID" value="XM_001268822.1"/>
</dbReference>
<keyword evidence="5" id="KW-0539">Nucleus</keyword>
<evidence type="ECO:0000256" key="3">
    <source>
        <dbReference type="ARBA" id="ARBA00023125"/>
    </source>
</evidence>
<dbReference type="PROSITE" id="PS50048">
    <property type="entry name" value="ZN2_CY6_FUNGAL_2"/>
    <property type="match status" value="1"/>
</dbReference>
<keyword evidence="9" id="KW-1185">Reference proteome</keyword>
<dbReference type="STRING" id="344612.A1CP26"/>
<dbReference type="InterPro" id="IPR001138">
    <property type="entry name" value="Zn2Cys6_DnaBD"/>
</dbReference>
<evidence type="ECO:0000313" key="9">
    <source>
        <dbReference type="Proteomes" id="UP000006701"/>
    </source>
</evidence>
<dbReference type="Pfam" id="PF00172">
    <property type="entry name" value="Zn_clus"/>
    <property type="match status" value="1"/>
</dbReference>
<dbReference type="GO" id="GO:0006351">
    <property type="term" value="P:DNA-templated transcription"/>
    <property type="evidence" value="ECO:0007669"/>
    <property type="project" value="InterPro"/>
</dbReference>
<name>A1CP26_ASPCL</name>
<dbReference type="HOGENOM" id="CLU_012590_1_0_1"/>
<dbReference type="EMBL" id="DS027059">
    <property type="protein sequence ID" value="EAW07397.1"/>
    <property type="molecule type" value="Genomic_DNA"/>
</dbReference>
<dbReference type="GO" id="GO:0000981">
    <property type="term" value="F:DNA-binding transcription factor activity, RNA polymerase II-specific"/>
    <property type="evidence" value="ECO:0007669"/>
    <property type="project" value="InterPro"/>
</dbReference>
<dbReference type="eggNOG" id="ENOG502RXHH">
    <property type="taxonomic scope" value="Eukaryota"/>
</dbReference>
<dbReference type="InterPro" id="IPR036864">
    <property type="entry name" value="Zn2-C6_fun-type_DNA-bd_sf"/>
</dbReference>
<accession>A1CP26</accession>
<dbReference type="Proteomes" id="UP000006701">
    <property type="component" value="Unassembled WGS sequence"/>
</dbReference>
<keyword evidence="3" id="KW-0238">DNA-binding</keyword>
<dbReference type="AlphaFoldDB" id="A1CP26"/>
<feature type="compositionally biased region" description="Basic and acidic residues" evidence="6">
    <location>
        <begin position="165"/>
        <end position="176"/>
    </location>
</feature>